<feature type="compositionally biased region" description="Basic and acidic residues" evidence="1">
    <location>
        <begin position="624"/>
        <end position="647"/>
    </location>
</feature>
<dbReference type="EMBL" id="LGRX02026850">
    <property type="protein sequence ID" value="KAK3250190.1"/>
    <property type="molecule type" value="Genomic_DNA"/>
</dbReference>
<gene>
    <name evidence="2" type="ORF">CYMTET_40422</name>
</gene>
<accession>A0AAE0C9W9</accession>
<dbReference type="Proteomes" id="UP001190700">
    <property type="component" value="Unassembled WGS sequence"/>
</dbReference>
<organism evidence="2 3">
    <name type="scientific">Cymbomonas tetramitiformis</name>
    <dbReference type="NCBI Taxonomy" id="36881"/>
    <lineage>
        <taxon>Eukaryota</taxon>
        <taxon>Viridiplantae</taxon>
        <taxon>Chlorophyta</taxon>
        <taxon>Pyramimonadophyceae</taxon>
        <taxon>Pyramimonadales</taxon>
        <taxon>Pyramimonadaceae</taxon>
        <taxon>Cymbomonas</taxon>
    </lineage>
</organism>
<reference evidence="2 3" key="1">
    <citation type="journal article" date="2015" name="Genome Biol. Evol.">
        <title>Comparative Genomics of a Bacterivorous Green Alga Reveals Evolutionary Causalities and Consequences of Phago-Mixotrophic Mode of Nutrition.</title>
        <authorList>
            <person name="Burns J.A."/>
            <person name="Paasch A."/>
            <person name="Narechania A."/>
            <person name="Kim E."/>
        </authorList>
    </citation>
    <scope>NUCLEOTIDE SEQUENCE [LARGE SCALE GENOMIC DNA]</scope>
    <source>
        <strain evidence="2 3">PLY_AMNH</strain>
    </source>
</reference>
<protein>
    <submittedName>
        <fullName evidence="2">Uncharacterized protein</fullName>
    </submittedName>
</protein>
<evidence type="ECO:0000256" key="1">
    <source>
        <dbReference type="SAM" id="MobiDB-lite"/>
    </source>
</evidence>
<evidence type="ECO:0000313" key="2">
    <source>
        <dbReference type="EMBL" id="KAK3250190.1"/>
    </source>
</evidence>
<dbReference type="AlphaFoldDB" id="A0AAE0C9W9"/>
<feature type="compositionally biased region" description="Polar residues" evidence="1">
    <location>
        <begin position="651"/>
        <end position="666"/>
    </location>
</feature>
<comment type="caution">
    <text evidence="2">The sequence shown here is derived from an EMBL/GenBank/DDBJ whole genome shotgun (WGS) entry which is preliminary data.</text>
</comment>
<feature type="compositionally biased region" description="Basic and acidic residues" evidence="1">
    <location>
        <begin position="692"/>
        <end position="701"/>
    </location>
</feature>
<name>A0AAE0C9W9_9CHLO</name>
<dbReference type="PROSITE" id="PS50096">
    <property type="entry name" value="IQ"/>
    <property type="match status" value="1"/>
</dbReference>
<proteinExistence type="predicted"/>
<keyword evidence="3" id="KW-1185">Reference proteome</keyword>
<feature type="region of interest" description="Disordered" evidence="1">
    <location>
        <begin position="624"/>
        <end position="708"/>
    </location>
</feature>
<evidence type="ECO:0000313" key="3">
    <source>
        <dbReference type="Proteomes" id="UP001190700"/>
    </source>
</evidence>
<sequence length="708" mass="83829">MQKRNFASKYSRKPKEAVVPDLKELCDHAVKDETAKGNAIVEGLQRMHWTNLQSTRFERHKGKVDVPSLKSLCCNLIPDLEERREATIAGKEALRRRLEAKKWKQRQLELAHIDTRPNLSKARHREYMCRRKRMADKSNKRITTIEEQLHERRNYQAQARDERCVKVEVARHERLRQAKVKESELSEERRLAYLETLREGSRRHAEQRAASLRRLQAARVWRSSNFKEVLNEAEKANIERLADSMVRMREGRALAVLKKLLNMHIYRWRYLFKKKLNCILVTQAKWRLYKYRARWRMYGAAVKRVYEHWRYRAWRHTGIKAAVVIQHVWRRHFARKMRRIRFTKLILRIQRAWRRHLEQARKRARIKQYMLRWMALTLAKSFYSYKESVERMRYQRAVLNKSLKVMQGHTLMCAFNSWTEWLVHRHAIMERLRIGMKRYFKFQQSKALHKWDENTWFARRCKKKLRLFAETWKGMHKATYFYSWSDLAALSSMERKAAVLREKGAPSSYLAMLYSRGRCPCRQGSNAEAPRCMFCNLDETAHQVLGPMIIAREAERLVQEAKAAAALQQRREYIFRQVHYDQMFNQVSTIKHSTTDDNMVSKRHSVVPNATALTSELSEVDSTIDHSDELSHQGYQTRDRPRVHFGDHLPPSTSQIAVDTTATQHSAFARDTKKSGRPMPPTAGRGNAAPSPRERISEQRQRQSGAPG</sequence>